<proteinExistence type="predicted"/>
<reference evidence="1" key="1">
    <citation type="submission" date="2022-10" db="EMBL/GenBank/DDBJ databases">
        <title>Completed Genome Sequence of two octocoral isolated bacterium, Endozoicomonas euniceicola EF212T and Endozoicomonas gorgoniicola PS125T.</title>
        <authorList>
            <person name="Chiou Y.-J."/>
            <person name="Chen Y.-H."/>
        </authorList>
    </citation>
    <scope>NUCLEOTIDE SEQUENCE</scope>
    <source>
        <strain evidence="1">EF212</strain>
    </source>
</reference>
<keyword evidence="2" id="KW-1185">Reference proteome</keyword>
<gene>
    <name evidence="1" type="ORF">NX720_13455</name>
</gene>
<name>A0ABY6GPK6_9GAMM</name>
<organism evidence="1 2">
    <name type="scientific">Endozoicomonas euniceicola</name>
    <dbReference type="NCBI Taxonomy" id="1234143"/>
    <lineage>
        <taxon>Bacteria</taxon>
        <taxon>Pseudomonadati</taxon>
        <taxon>Pseudomonadota</taxon>
        <taxon>Gammaproteobacteria</taxon>
        <taxon>Oceanospirillales</taxon>
        <taxon>Endozoicomonadaceae</taxon>
        <taxon>Endozoicomonas</taxon>
    </lineage>
</organism>
<dbReference type="Proteomes" id="UP001163255">
    <property type="component" value="Chromosome"/>
</dbReference>
<evidence type="ECO:0000313" key="1">
    <source>
        <dbReference type="EMBL" id="UYM13924.1"/>
    </source>
</evidence>
<dbReference type="RefSeq" id="WP_262595325.1">
    <property type="nucleotide sequence ID" value="NZ_CP103300.1"/>
</dbReference>
<protein>
    <submittedName>
        <fullName evidence="1">Uncharacterized protein</fullName>
    </submittedName>
</protein>
<accession>A0ABY6GPK6</accession>
<evidence type="ECO:0000313" key="2">
    <source>
        <dbReference type="Proteomes" id="UP001163255"/>
    </source>
</evidence>
<sequence length="361" mass="41277">MKSNNQYNKKPKYLKPATINLWSACLMCCFFILLLLSPLSFAGGEKPGFCWDMGNTSNCTLEFLYGTESEEKKMIERNESDDGDLVMVSDRFRFRSDCEGCSGLKGQDWEFQFASFEYRVDGKPTSPPFDVKDEKLVKIELNLNDGQSYPLQIWDVERKENGEGEELFSSYSGEIYLQFTLEEKHVRNLVAGKNYEFVFNLKGTNVYNGEIHRIQPYVFSLEYKEFKQVLISRLQNMNLRTFPDHMPYYTQNICIHASGDHKFSIRAEGTDKNQSNFVLSSSSNTISYIPLFGVGNDKPENSLMAMNGDTANEIFFGHDHKYCNGGTNMTLAVRLNTTFEELSQKPAGNYTDTLTLIVKAE</sequence>
<dbReference type="EMBL" id="CP103300">
    <property type="protein sequence ID" value="UYM13924.1"/>
    <property type="molecule type" value="Genomic_DNA"/>
</dbReference>